<evidence type="ECO:0000313" key="1">
    <source>
        <dbReference type="EMBL" id="PZR81811.1"/>
    </source>
</evidence>
<reference evidence="1 2" key="1">
    <citation type="journal article" date="2017" name="Nature">
        <title>Atmospheric trace gases support primary production in Antarctic desert surface soil.</title>
        <authorList>
            <person name="Ji M."/>
            <person name="Greening C."/>
            <person name="Vanwonterghem I."/>
            <person name="Carere C.R."/>
            <person name="Bay S.K."/>
            <person name="Steen J.A."/>
            <person name="Montgomery K."/>
            <person name="Lines T."/>
            <person name="Beardall J."/>
            <person name="van Dorst J."/>
            <person name="Snape I."/>
            <person name="Stott M.B."/>
            <person name="Hugenholtz P."/>
            <person name="Ferrari B.C."/>
        </authorList>
    </citation>
    <scope>NUCLEOTIDE SEQUENCE [LARGE SCALE GENOMIC DNA]</scope>
    <source>
        <strain evidence="1">RRmetagenome_bin12</strain>
    </source>
</reference>
<dbReference type="InterPro" id="IPR036291">
    <property type="entry name" value="NAD(P)-bd_dom_sf"/>
</dbReference>
<evidence type="ECO:0008006" key="3">
    <source>
        <dbReference type="Google" id="ProtNLM"/>
    </source>
</evidence>
<comment type="caution">
    <text evidence="1">The sequence shown here is derived from an EMBL/GenBank/DDBJ whole genome shotgun (WGS) entry which is preliminary data.</text>
</comment>
<protein>
    <recommendedName>
        <fullName evidence="3">RmlD-like substrate binding domain-containing protein</fullName>
    </recommendedName>
</protein>
<dbReference type="Proteomes" id="UP000248724">
    <property type="component" value="Unassembled WGS sequence"/>
</dbReference>
<sequence>MRLLVTAPRSELGKTVVRIRGSDDGSGAPVIVNLALQVPNTLLHDGHAWWDDPGSHILASTRRVLAAARRERAAFLVHASYAFLEGAEGGAEVGDRMRPVVDAAREAESMVLDSGQPACVVRLGYLYGPEWRDLRGYRRAFRLGRPYWAGPRRNLQHHVHGDDAARALLTAAQRRSSGRLTYASDGTPASFCDFMDHFAHLVGRSRPLHLPRASRPFVQLVVREPHMQMVEMAATGPAAPQLPGWRPQFPSYRDGLAEVIEAWESHR</sequence>
<name>A0A2W6AVD9_9BACT</name>
<evidence type="ECO:0000313" key="2">
    <source>
        <dbReference type="Proteomes" id="UP000248724"/>
    </source>
</evidence>
<organism evidence="1 2">
    <name type="scientific">Candidatus Aeolococcus gillhamiae</name>
    <dbReference type="NCBI Taxonomy" id="3127015"/>
    <lineage>
        <taxon>Bacteria</taxon>
        <taxon>Bacillati</taxon>
        <taxon>Candidatus Dormiibacterota</taxon>
        <taxon>Candidatus Dormibacteria</taxon>
        <taxon>Candidatus Aeolococcales</taxon>
        <taxon>Candidatus Aeolococcaceae</taxon>
        <taxon>Candidatus Aeolococcus</taxon>
    </lineage>
</organism>
<dbReference type="SUPFAM" id="SSF51735">
    <property type="entry name" value="NAD(P)-binding Rossmann-fold domains"/>
    <property type="match status" value="1"/>
</dbReference>
<gene>
    <name evidence="1" type="ORF">DLM65_05100</name>
</gene>
<dbReference type="AlphaFoldDB" id="A0A2W6AVD9"/>
<dbReference type="Gene3D" id="3.40.50.720">
    <property type="entry name" value="NAD(P)-binding Rossmann-like Domain"/>
    <property type="match status" value="1"/>
</dbReference>
<dbReference type="EMBL" id="QHBU01000093">
    <property type="protein sequence ID" value="PZR81811.1"/>
    <property type="molecule type" value="Genomic_DNA"/>
</dbReference>
<accession>A0A2W6AVD9</accession>
<proteinExistence type="predicted"/>